<keyword evidence="5 10" id="KW-0418">Kinase</keyword>
<evidence type="ECO:0000256" key="1">
    <source>
        <dbReference type="ARBA" id="ARBA00000085"/>
    </source>
</evidence>
<dbReference type="PANTHER" id="PTHR43047:SF72">
    <property type="entry name" value="OSMOSENSING HISTIDINE PROTEIN KINASE SLN1"/>
    <property type="match status" value="1"/>
</dbReference>
<sequence>MNMSSSAGDSAAQAFFPRADSPATARDPDQSVKERPHSVGPVFDHKHANDPLLQFDSHVHESVYGKDPTEAPEAAPPPQPEWLHDRYLSPSLTHNERLRLTVLWYYTRLITQDDQLMTKLQDMVKIVQKYMGWEFAIVGTLDEAVYTRLATANLPLAILPRRESTCAHTVNQKPGSVFSITDMPADWRFKSSPHVEYGGLKSYAGTQLRLKTDKGEEIALGSLCIASNTVEKPLTPEQKVALVSFAAMLTSEIVSTTRQNRLRAKQSMSEALMKLQAHDYTCQEEFEAAVLDVVRAMYSSANVSIQHSTDDTLLLEGGTSLPFTTVQSGLWENTRLIDEAITSGNQARLFSTQTARAVVGNCARYNIFLVVSTNEMQRVYDDYDAWFVRSCAQMLGDFVQQQHLQEALRAKEAFLRGITHQLRTPIHGVLTSSELLAEELTSKHCTQRLHVRNDFETALSYVSTIQRSGTELMSTVNDMLKLNNWSRHKAQNIRAQSYNLRNLEADVMADIFSTFFDHYHKDVSISFEGHGTVQESIVSLDPVLLKDALQPLILNALHATTHGTITISTKVENSVLQFDIVDTGCGIPIDAQARIFQAFEKGTPHARGAGLGLTLANQAVQLLGGTLSIVASTEGVGSHFRVVVPGLVFACGPRTTEAQVELKSLPKRFYQLPGSGGTPILLSFLTRHLVQRGFVETANPHGSLIIMEKPNPDGLGLQVVKSLKDPHTIICVTLDDVSTSGHLSLLQQMIPIHHTIAVSGPFYAGRIDQALLMADQQYALTSVDKNVASPTTGITNAAALTTGDLASLAALSLSSPHPLKKAVSSFRALLVDDNSVNLRILRMYCEKRAIPYVLATDGDEAIEQFQQASVSNPIHLILMDLQMPRCDGLIATAKIRAYEKETDLKPCTIFMVTGQDSPGDRLISMEAGANEYFVKPVSLKRLDKEIARYFNKS</sequence>
<dbReference type="EMBL" id="MU404352">
    <property type="protein sequence ID" value="KAI1615140.1"/>
    <property type="molecule type" value="Genomic_DNA"/>
</dbReference>
<dbReference type="EC" id="2.7.13.3" evidence="2"/>
<dbReference type="PRINTS" id="PR00344">
    <property type="entry name" value="BCTRLSENSOR"/>
</dbReference>
<dbReference type="InterPro" id="IPR036890">
    <property type="entry name" value="HATPase_C_sf"/>
</dbReference>
<dbReference type="Pfam" id="PF02518">
    <property type="entry name" value="HATPase_c"/>
    <property type="match status" value="1"/>
</dbReference>
<evidence type="ECO:0000259" key="9">
    <source>
        <dbReference type="PROSITE" id="PS50110"/>
    </source>
</evidence>
<comment type="caution">
    <text evidence="10">The sequence shown here is derived from an EMBL/GenBank/DDBJ whole genome shotgun (WGS) entry which is preliminary data.</text>
</comment>
<evidence type="ECO:0000313" key="10">
    <source>
        <dbReference type="EMBL" id="KAI1615140.1"/>
    </source>
</evidence>
<dbReference type="CDD" id="cd00082">
    <property type="entry name" value="HisKA"/>
    <property type="match status" value="1"/>
</dbReference>
<keyword evidence="3 6" id="KW-0597">Phosphoprotein</keyword>
<protein>
    <recommendedName>
        <fullName evidence="2">histidine kinase</fullName>
        <ecNumber evidence="2">2.7.13.3</ecNumber>
    </recommendedName>
</protein>
<dbReference type="AlphaFoldDB" id="A0AAN6E1X8"/>
<evidence type="ECO:0000256" key="3">
    <source>
        <dbReference type="ARBA" id="ARBA00022553"/>
    </source>
</evidence>
<accession>A0AAN6E1X8</accession>
<dbReference type="Gene3D" id="3.40.50.2300">
    <property type="match status" value="1"/>
</dbReference>
<dbReference type="PANTHER" id="PTHR43047">
    <property type="entry name" value="TWO-COMPONENT HISTIDINE PROTEIN KINASE"/>
    <property type="match status" value="1"/>
</dbReference>
<dbReference type="GO" id="GO:0009927">
    <property type="term" value="F:histidine phosphotransfer kinase activity"/>
    <property type="evidence" value="ECO:0007669"/>
    <property type="project" value="TreeGrafter"/>
</dbReference>
<proteinExistence type="predicted"/>
<evidence type="ECO:0000259" key="8">
    <source>
        <dbReference type="PROSITE" id="PS50109"/>
    </source>
</evidence>
<dbReference type="InterPro" id="IPR003594">
    <property type="entry name" value="HATPase_dom"/>
</dbReference>
<dbReference type="InterPro" id="IPR011006">
    <property type="entry name" value="CheY-like_superfamily"/>
</dbReference>
<dbReference type="InterPro" id="IPR036097">
    <property type="entry name" value="HisK_dim/P_sf"/>
</dbReference>
<dbReference type="GO" id="GO:0000155">
    <property type="term" value="F:phosphorelay sensor kinase activity"/>
    <property type="evidence" value="ECO:0007669"/>
    <property type="project" value="InterPro"/>
</dbReference>
<feature type="compositionally biased region" description="Basic and acidic residues" evidence="7">
    <location>
        <begin position="26"/>
        <end position="48"/>
    </location>
</feature>
<dbReference type="GO" id="GO:0005886">
    <property type="term" value="C:plasma membrane"/>
    <property type="evidence" value="ECO:0007669"/>
    <property type="project" value="TreeGrafter"/>
</dbReference>
<feature type="domain" description="Histidine kinase" evidence="8">
    <location>
        <begin position="417"/>
        <end position="648"/>
    </location>
</feature>
<keyword evidence="11" id="KW-1185">Reference proteome</keyword>
<dbReference type="Gene3D" id="3.30.450.40">
    <property type="match status" value="1"/>
</dbReference>
<name>A0AAN6E1X8_9EURO</name>
<dbReference type="SUPFAM" id="SSF55781">
    <property type="entry name" value="GAF domain-like"/>
    <property type="match status" value="1"/>
</dbReference>
<feature type="modified residue" description="4-aspartylphosphate" evidence="6">
    <location>
        <position position="880"/>
    </location>
</feature>
<feature type="region of interest" description="Disordered" evidence="7">
    <location>
        <begin position="1"/>
        <end position="48"/>
    </location>
</feature>
<dbReference type="Proteomes" id="UP001203852">
    <property type="component" value="Unassembled WGS sequence"/>
</dbReference>
<dbReference type="Pfam" id="PF00512">
    <property type="entry name" value="HisKA"/>
    <property type="match status" value="1"/>
</dbReference>
<dbReference type="CDD" id="cd17546">
    <property type="entry name" value="REC_hyHK_CKI1_RcsC-like"/>
    <property type="match status" value="1"/>
</dbReference>
<evidence type="ECO:0000256" key="2">
    <source>
        <dbReference type="ARBA" id="ARBA00012438"/>
    </source>
</evidence>
<dbReference type="Pfam" id="PF00072">
    <property type="entry name" value="Response_reg"/>
    <property type="match status" value="1"/>
</dbReference>
<organism evidence="10 11">
    <name type="scientific">Exophiala viscosa</name>
    <dbReference type="NCBI Taxonomy" id="2486360"/>
    <lineage>
        <taxon>Eukaryota</taxon>
        <taxon>Fungi</taxon>
        <taxon>Dikarya</taxon>
        <taxon>Ascomycota</taxon>
        <taxon>Pezizomycotina</taxon>
        <taxon>Eurotiomycetes</taxon>
        <taxon>Chaetothyriomycetidae</taxon>
        <taxon>Chaetothyriales</taxon>
        <taxon>Herpotrichiellaceae</taxon>
        <taxon>Exophiala</taxon>
    </lineage>
</organism>
<dbReference type="SMART" id="SM00387">
    <property type="entry name" value="HATPase_c"/>
    <property type="match status" value="1"/>
</dbReference>
<dbReference type="Gene3D" id="3.30.565.10">
    <property type="entry name" value="Histidine kinase-like ATPase, C-terminal domain"/>
    <property type="match status" value="1"/>
</dbReference>
<dbReference type="InterPro" id="IPR029016">
    <property type="entry name" value="GAF-like_dom_sf"/>
</dbReference>
<evidence type="ECO:0000256" key="5">
    <source>
        <dbReference type="ARBA" id="ARBA00022777"/>
    </source>
</evidence>
<dbReference type="SMART" id="SM00448">
    <property type="entry name" value="REC"/>
    <property type="match status" value="1"/>
</dbReference>
<evidence type="ECO:0000256" key="7">
    <source>
        <dbReference type="SAM" id="MobiDB-lite"/>
    </source>
</evidence>
<dbReference type="PROSITE" id="PS50109">
    <property type="entry name" value="HIS_KIN"/>
    <property type="match status" value="1"/>
</dbReference>
<gene>
    <name evidence="10" type="ORF">EDD36DRAFT_177508</name>
</gene>
<dbReference type="Gene3D" id="1.10.287.130">
    <property type="match status" value="1"/>
</dbReference>
<dbReference type="InterPro" id="IPR003661">
    <property type="entry name" value="HisK_dim/P_dom"/>
</dbReference>
<dbReference type="SUPFAM" id="SSF47384">
    <property type="entry name" value="Homodimeric domain of signal transducing histidine kinase"/>
    <property type="match status" value="1"/>
</dbReference>
<keyword evidence="4" id="KW-0808">Transferase</keyword>
<dbReference type="InterPro" id="IPR001789">
    <property type="entry name" value="Sig_transdc_resp-reg_receiver"/>
</dbReference>
<dbReference type="PROSITE" id="PS50110">
    <property type="entry name" value="RESPONSE_REGULATORY"/>
    <property type="match status" value="1"/>
</dbReference>
<feature type="domain" description="Response regulatory" evidence="9">
    <location>
        <begin position="827"/>
        <end position="950"/>
    </location>
</feature>
<dbReference type="SMART" id="SM00388">
    <property type="entry name" value="HisKA"/>
    <property type="match status" value="1"/>
</dbReference>
<dbReference type="SUPFAM" id="SSF52172">
    <property type="entry name" value="CheY-like"/>
    <property type="match status" value="1"/>
</dbReference>
<evidence type="ECO:0000256" key="4">
    <source>
        <dbReference type="ARBA" id="ARBA00022679"/>
    </source>
</evidence>
<evidence type="ECO:0000313" key="11">
    <source>
        <dbReference type="Proteomes" id="UP001203852"/>
    </source>
</evidence>
<reference evidence="10" key="1">
    <citation type="journal article" date="2022" name="bioRxiv">
        <title>Deciphering the potential niche of two novel black yeast fungi from a biological soil crust based on their genomes, phenotypes, and melanin regulation.</title>
        <authorList>
            <consortium name="DOE Joint Genome Institute"/>
            <person name="Carr E.C."/>
            <person name="Barton Q."/>
            <person name="Grambo S."/>
            <person name="Sullivan M."/>
            <person name="Renfro C.M."/>
            <person name="Kuo A."/>
            <person name="Pangilinan J."/>
            <person name="Lipzen A."/>
            <person name="Keymanesh K."/>
            <person name="Savage E."/>
            <person name="Barry K."/>
            <person name="Grigoriev I.V."/>
            <person name="Riekhof W.R."/>
            <person name="Harris S.S."/>
        </authorList>
    </citation>
    <scope>NUCLEOTIDE SEQUENCE</scope>
    <source>
        <strain evidence="10">JF 03-4F</strain>
    </source>
</reference>
<dbReference type="SUPFAM" id="SSF55874">
    <property type="entry name" value="ATPase domain of HSP90 chaperone/DNA topoisomerase II/histidine kinase"/>
    <property type="match status" value="1"/>
</dbReference>
<evidence type="ECO:0000256" key="6">
    <source>
        <dbReference type="PROSITE-ProRule" id="PRU00169"/>
    </source>
</evidence>
<dbReference type="InterPro" id="IPR004358">
    <property type="entry name" value="Sig_transdc_His_kin-like_C"/>
</dbReference>
<feature type="region of interest" description="Disordered" evidence="7">
    <location>
        <begin position="63"/>
        <end position="82"/>
    </location>
</feature>
<dbReference type="InterPro" id="IPR005467">
    <property type="entry name" value="His_kinase_dom"/>
</dbReference>
<comment type="catalytic activity">
    <reaction evidence="1">
        <text>ATP + protein L-histidine = ADP + protein N-phospho-L-histidine.</text>
        <dbReference type="EC" id="2.7.13.3"/>
    </reaction>
</comment>